<gene>
    <name evidence="2" type="ORF">MNBD_PLANCTO02-2299</name>
</gene>
<evidence type="ECO:0000256" key="1">
    <source>
        <dbReference type="SAM" id="Phobius"/>
    </source>
</evidence>
<keyword evidence="1" id="KW-0812">Transmembrane</keyword>
<accession>A0A3B1DWZ1</accession>
<dbReference type="AlphaFoldDB" id="A0A3B1DWZ1"/>
<protein>
    <submittedName>
        <fullName evidence="2">Uncharacterized protein</fullName>
    </submittedName>
</protein>
<feature type="transmembrane region" description="Helical" evidence="1">
    <location>
        <begin position="6"/>
        <end position="27"/>
    </location>
</feature>
<sequence>MQEFFTYELLTILFIAISCGAAFYIYATKRLFG</sequence>
<keyword evidence="1" id="KW-1133">Transmembrane helix</keyword>
<evidence type="ECO:0000313" key="2">
    <source>
        <dbReference type="EMBL" id="VAX39900.1"/>
    </source>
</evidence>
<organism evidence="2">
    <name type="scientific">hydrothermal vent metagenome</name>
    <dbReference type="NCBI Taxonomy" id="652676"/>
    <lineage>
        <taxon>unclassified sequences</taxon>
        <taxon>metagenomes</taxon>
        <taxon>ecological metagenomes</taxon>
    </lineage>
</organism>
<name>A0A3B1DWZ1_9ZZZZ</name>
<proteinExistence type="predicted"/>
<keyword evidence="1" id="KW-0472">Membrane</keyword>
<dbReference type="EMBL" id="UOGL01000380">
    <property type="protein sequence ID" value="VAX39900.1"/>
    <property type="molecule type" value="Genomic_DNA"/>
</dbReference>
<reference evidence="2" key="1">
    <citation type="submission" date="2018-06" db="EMBL/GenBank/DDBJ databases">
        <authorList>
            <person name="Zhirakovskaya E."/>
        </authorList>
    </citation>
    <scope>NUCLEOTIDE SEQUENCE</scope>
</reference>